<dbReference type="NCBIfam" id="TIGR01683">
    <property type="entry name" value="thiS"/>
    <property type="match status" value="1"/>
</dbReference>
<reference evidence="1 2" key="2">
    <citation type="journal article" date="2015" name="PLoS ONE">
        <title>Whole-Genome Optical Mapping and Finished Genome Sequence of Sphingobacterium deserti sp. nov., a New Species Isolated from the Western Desert of China.</title>
        <authorList>
            <person name="Teng C."/>
            <person name="Zhou Z."/>
            <person name="Molnar I."/>
            <person name="Li X."/>
            <person name="Tang R."/>
            <person name="Chen M."/>
            <person name="Wang L."/>
            <person name="Su S."/>
            <person name="Zhang W."/>
            <person name="Lin M."/>
        </authorList>
    </citation>
    <scope>NUCLEOTIDE SEQUENCE [LARGE SCALE GENOMIC DNA]</scope>
    <source>
        <strain evidence="2">ACCC05744</strain>
    </source>
</reference>
<name>A0A0B8T6T7_9SPHI</name>
<dbReference type="PATRIC" id="fig|1229276.3.peg.3203"/>
<keyword evidence="2" id="KW-1185">Reference proteome</keyword>
<dbReference type="InterPro" id="IPR010035">
    <property type="entry name" value="Thi_S"/>
</dbReference>
<sequence length="70" mass="7788">MQIKINNQQHQLKQPFPDSLQEALDLLVPDLKPKGVAVALNQQVVPRPLWAQTKIHDQAELLIITATQGG</sequence>
<dbReference type="CDD" id="cd00565">
    <property type="entry name" value="Ubl_ThiS"/>
    <property type="match status" value="1"/>
</dbReference>
<dbReference type="InterPro" id="IPR016155">
    <property type="entry name" value="Mopterin_synth/thiamin_S_b"/>
</dbReference>
<dbReference type="SUPFAM" id="SSF54285">
    <property type="entry name" value="MoaD/ThiS"/>
    <property type="match status" value="1"/>
</dbReference>
<accession>A0A0B8T6T7</accession>
<dbReference type="InterPro" id="IPR012675">
    <property type="entry name" value="Beta-grasp_dom_sf"/>
</dbReference>
<dbReference type="Proteomes" id="UP000031802">
    <property type="component" value="Unassembled WGS sequence"/>
</dbReference>
<dbReference type="OrthoDB" id="1525151at2"/>
<dbReference type="PANTHER" id="PTHR34472:SF1">
    <property type="entry name" value="SULFUR CARRIER PROTEIN THIS"/>
    <property type="match status" value="1"/>
</dbReference>
<proteinExistence type="predicted"/>
<dbReference type="EMBL" id="JJMU01000057">
    <property type="protein sequence ID" value="KGE13130.1"/>
    <property type="molecule type" value="Genomic_DNA"/>
</dbReference>
<dbReference type="STRING" id="1229276.DI53_3099"/>
<evidence type="ECO:0000313" key="2">
    <source>
        <dbReference type="Proteomes" id="UP000031802"/>
    </source>
</evidence>
<dbReference type="RefSeq" id="WP_037501557.1">
    <property type="nucleotide sequence ID" value="NZ_JJMU01000057.1"/>
</dbReference>
<comment type="caution">
    <text evidence="1">The sequence shown here is derived from an EMBL/GenBank/DDBJ whole genome shotgun (WGS) entry which is preliminary data.</text>
</comment>
<dbReference type="Pfam" id="PF02597">
    <property type="entry name" value="ThiS"/>
    <property type="match status" value="1"/>
</dbReference>
<dbReference type="PANTHER" id="PTHR34472">
    <property type="entry name" value="SULFUR CARRIER PROTEIN THIS"/>
    <property type="match status" value="1"/>
</dbReference>
<dbReference type="Gene3D" id="3.10.20.30">
    <property type="match status" value="1"/>
</dbReference>
<gene>
    <name evidence="1" type="ORF">DI53_3099</name>
</gene>
<organism evidence="1 2">
    <name type="scientific">Sphingobacterium deserti</name>
    <dbReference type="NCBI Taxonomy" id="1229276"/>
    <lineage>
        <taxon>Bacteria</taxon>
        <taxon>Pseudomonadati</taxon>
        <taxon>Bacteroidota</taxon>
        <taxon>Sphingobacteriia</taxon>
        <taxon>Sphingobacteriales</taxon>
        <taxon>Sphingobacteriaceae</taxon>
        <taxon>Sphingobacterium</taxon>
    </lineage>
</organism>
<protein>
    <submittedName>
        <fullName evidence="1">Thiamine biosynthesis protein ThiS</fullName>
    </submittedName>
</protein>
<reference evidence="2" key="1">
    <citation type="submission" date="2014-04" db="EMBL/GenBank/DDBJ databases">
        <title>Whole-Genome optical mapping and complete genome sequence of Sphingobacterium deserti sp. nov., a new spaces isolated from desert in the west of China.</title>
        <authorList>
            <person name="Teng C."/>
            <person name="Zhou Z."/>
            <person name="Li X."/>
            <person name="Chen M."/>
            <person name="Lin M."/>
            <person name="Wang L."/>
            <person name="Su S."/>
            <person name="Zhang C."/>
            <person name="Zhang W."/>
        </authorList>
    </citation>
    <scope>NUCLEOTIDE SEQUENCE [LARGE SCALE GENOMIC DNA]</scope>
    <source>
        <strain evidence="2">ACCC05744</strain>
    </source>
</reference>
<evidence type="ECO:0000313" key="1">
    <source>
        <dbReference type="EMBL" id="KGE13130.1"/>
    </source>
</evidence>
<dbReference type="AlphaFoldDB" id="A0A0B8T6T7"/>
<dbReference type="InterPro" id="IPR003749">
    <property type="entry name" value="ThiS/MoaD-like"/>
</dbReference>